<gene>
    <name evidence="1" type="ORF">PSU4_17100</name>
</gene>
<dbReference type="AlphaFoldDB" id="A0A511DD77"/>
<keyword evidence="2" id="KW-1185">Reference proteome</keyword>
<accession>A0A511DD77</accession>
<sequence>MATAWSDDKDLSSVVGTHRLARVAITYDRLVRAFGKPEHGLDYKTEVEWHISTPFGLGTIYDFTYGDYPGPSVPERITRWSIGGHNDATGTYMLRLIEAAGGEPA</sequence>
<dbReference type="RefSeq" id="WP_147104596.1">
    <property type="nucleotide sequence ID" value="NZ_BJVJ01000012.1"/>
</dbReference>
<protein>
    <submittedName>
        <fullName evidence="1">Uncharacterized protein</fullName>
    </submittedName>
</protein>
<dbReference type="Proteomes" id="UP000321685">
    <property type="component" value="Unassembled WGS sequence"/>
</dbReference>
<evidence type="ECO:0000313" key="2">
    <source>
        <dbReference type="Proteomes" id="UP000321685"/>
    </source>
</evidence>
<dbReference type="EMBL" id="BJVJ01000012">
    <property type="protein sequence ID" value="GEL22756.1"/>
    <property type="molecule type" value="Genomic_DNA"/>
</dbReference>
<comment type="caution">
    <text evidence="1">The sequence shown here is derived from an EMBL/GenBank/DDBJ whole genome shotgun (WGS) entry which is preliminary data.</text>
</comment>
<evidence type="ECO:0000313" key="1">
    <source>
        <dbReference type="EMBL" id="GEL22756.1"/>
    </source>
</evidence>
<name>A0A511DD77_9PSEU</name>
<reference evidence="1 2" key="1">
    <citation type="submission" date="2019-07" db="EMBL/GenBank/DDBJ databases">
        <title>Whole genome shotgun sequence of Pseudonocardia sulfidoxydans NBRC 16205.</title>
        <authorList>
            <person name="Hosoyama A."/>
            <person name="Uohara A."/>
            <person name="Ohji S."/>
            <person name="Ichikawa N."/>
        </authorList>
    </citation>
    <scope>NUCLEOTIDE SEQUENCE [LARGE SCALE GENOMIC DNA]</scope>
    <source>
        <strain evidence="1 2">NBRC 16205</strain>
    </source>
</reference>
<proteinExistence type="predicted"/>
<organism evidence="1 2">
    <name type="scientific">Pseudonocardia sulfidoxydans NBRC 16205</name>
    <dbReference type="NCBI Taxonomy" id="1223511"/>
    <lineage>
        <taxon>Bacteria</taxon>
        <taxon>Bacillati</taxon>
        <taxon>Actinomycetota</taxon>
        <taxon>Actinomycetes</taxon>
        <taxon>Pseudonocardiales</taxon>
        <taxon>Pseudonocardiaceae</taxon>
        <taxon>Pseudonocardia</taxon>
    </lineage>
</organism>